<dbReference type="Gene3D" id="3.40.50.2300">
    <property type="match status" value="1"/>
</dbReference>
<dbReference type="InterPro" id="IPR001633">
    <property type="entry name" value="EAL_dom"/>
</dbReference>
<feature type="domain" description="GGDEF" evidence="4">
    <location>
        <begin position="215"/>
        <end position="348"/>
    </location>
</feature>
<evidence type="ECO:0000259" key="4">
    <source>
        <dbReference type="PROSITE" id="PS50887"/>
    </source>
</evidence>
<keyword evidence="1" id="KW-0597">Phosphoprotein</keyword>
<dbReference type="InterPro" id="IPR011006">
    <property type="entry name" value="CheY-like_superfamily"/>
</dbReference>
<dbReference type="SUPFAM" id="SSF55073">
    <property type="entry name" value="Nucleotide cyclase"/>
    <property type="match status" value="1"/>
</dbReference>
<dbReference type="Pfam" id="PF00072">
    <property type="entry name" value="Response_reg"/>
    <property type="match status" value="1"/>
</dbReference>
<dbReference type="PROSITE" id="PS50110">
    <property type="entry name" value="RESPONSE_REGULATORY"/>
    <property type="match status" value="1"/>
</dbReference>
<reference evidence="6" key="1">
    <citation type="journal article" date="2019" name="Int. J. Syst. Evol. Microbiol.">
        <title>The Global Catalogue of Microorganisms (GCM) 10K type strain sequencing project: providing services to taxonomists for standard genome sequencing and annotation.</title>
        <authorList>
            <consortium name="The Broad Institute Genomics Platform"/>
            <consortium name="The Broad Institute Genome Sequencing Center for Infectious Disease"/>
            <person name="Wu L."/>
            <person name="Ma J."/>
        </authorList>
    </citation>
    <scope>NUCLEOTIDE SEQUENCE [LARGE SCALE GENOMIC DNA]</scope>
    <source>
        <strain evidence="6">KCTC 32239</strain>
    </source>
</reference>
<dbReference type="InterPro" id="IPR029787">
    <property type="entry name" value="Nucleotide_cyclase"/>
</dbReference>
<dbReference type="InterPro" id="IPR001789">
    <property type="entry name" value="Sig_transdc_resp-reg_receiver"/>
</dbReference>
<dbReference type="NCBIfam" id="TIGR00254">
    <property type="entry name" value="GGDEF"/>
    <property type="match status" value="1"/>
</dbReference>
<feature type="domain" description="EAL" evidence="3">
    <location>
        <begin position="357"/>
        <end position="621"/>
    </location>
</feature>
<dbReference type="PANTHER" id="PTHR44757">
    <property type="entry name" value="DIGUANYLATE CYCLASE DGCP"/>
    <property type="match status" value="1"/>
</dbReference>
<feature type="domain" description="Response regulatory" evidence="2">
    <location>
        <begin position="9"/>
        <end position="129"/>
    </location>
</feature>
<dbReference type="CDD" id="cd01949">
    <property type="entry name" value="GGDEF"/>
    <property type="match status" value="1"/>
</dbReference>
<evidence type="ECO:0000256" key="1">
    <source>
        <dbReference type="PROSITE-ProRule" id="PRU00169"/>
    </source>
</evidence>
<accession>A0ABQ3B1S3</accession>
<dbReference type="Gene3D" id="3.30.70.270">
    <property type="match status" value="1"/>
</dbReference>
<evidence type="ECO:0000259" key="2">
    <source>
        <dbReference type="PROSITE" id="PS50110"/>
    </source>
</evidence>
<dbReference type="RefSeq" id="WP_189417819.1">
    <property type="nucleotide sequence ID" value="NZ_BMYZ01000001.1"/>
</dbReference>
<dbReference type="PROSITE" id="PS50887">
    <property type="entry name" value="GGDEF"/>
    <property type="match status" value="1"/>
</dbReference>
<protein>
    <recommendedName>
        <fullName evidence="7">GGDEF domain-containing response regulator</fullName>
    </recommendedName>
</protein>
<name>A0ABQ3B1S3_9GAMM</name>
<dbReference type="SMART" id="SM00052">
    <property type="entry name" value="EAL"/>
    <property type="match status" value="1"/>
</dbReference>
<dbReference type="Pfam" id="PF00563">
    <property type="entry name" value="EAL"/>
    <property type="match status" value="1"/>
</dbReference>
<dbReference type="SUPFAM" id="SSF141868">
    <property type="entry name" value="EAL domain-like"/>
    <property type="match status" value="1"/>
</dbReference>
<evidence type="ECO:0000313" key="5">
    <source>
        <dbReference type="EMBL" id="GGY73876.1"/>
    </source>
</evidence>
<proteinExistence type="predicted"/>
<dbReference type="PANTHER" id="PTHR44757:SF2">
    <property type="entry name" value="BIOFILM ARCHITECTURE MAINTENANCE PROTEIN MBAA"/>
    <property type="match status" value="1"/>
</dbReference>
<dbReference type="EMBL" id="BMYZ01000001">
    <property type="protein sequence ID" value="GGY73876.1"/>
    <property type="molecule type" value="Genomic_DNA"/>
</dbReference>
<dbReference type="PROSITE" id="PS50883">
    <property type="entry name" value="EAL"/>
    <property type="match status" value="1"/>
</dbReference>
<dbReference type="Pfam" id="PF00990">
    <property type="entry name" value="GGDEF"/>
    <property type="match status" value="1"/>
</dbReference>
<dbReference type="SMART" id="SM00267">
    <property type="entry name" value="GGDEF"/>
    <property type="match status" value="1"/>
</dbReference>
<dbReference type="InterPro" id="IPR035919">
    <property type="entry name" value="EAL_sf"/>
</dbReference>
<comment type="caution">
    <text evidence="5">The sequence shown here is derived from an EMBL/GenBank/DDBJ whole genome shotgun (WGS) entry which is preliminary data.</text>
</comment>
<organism evidence="5 6">
    <name type="scientific">Cellvibrio zantedeschiae</name>
    <dbReference type="NCBI Taxonomy" id="1237077"/>
    <lineage>
        <taxon>Bacteria</taxon>
        <taxon>Pseudomonadati</taxon>
        <taxon>Pseudomonadota</taxon>
        <taxon>Gammaproteobacteria</taxon>
        <taxon>Cellvibrionales</taxon>
        <taxon>Cellvibrionaceae</taxon>
        <taxon>Cellvibrio</taxon>
    </lineage>
</organism>
<dbReference type="Proteomes" id="UP000619761">
    <property type="component" value="Unassembled WGS sequence"/>
</dbReference>
<evidence type="ECO:0008006" key="7">
    <source>
        <dbReference type="Google" id="ProtNLM"/>
    </source>
</evidence>
<sequence>MQSEESLPKVLIVNDDASTLLALAGMLEDPENPKYEVFTVQSGEEALRKVLKHNFAVILLDISMPTMDGFETAEAIHAHPRSASVPIIFVTAYYGDEFNRLKGYQKGAADYLFAPLIPKIVQSKVAVFVELNQKNIELERKTIELEAINTDLRIQRMQDLERVNIALKTEVHERRIAEQRATELATRDTLTGLFNRRSLLERLKHSIVQAARRGEGLALMFLDLDKFKEINDTHGHEAGDELLKRVANHLTTAVRESDLVARLGGDEFVILLEGFSDTSDVVKVARKIVNAHLEPMVIGSQKVKTSTTIGISFYPEDGSSAEELLKNADLAMYHAKQQQRGSIQFFHEELNATERLRTQFEQEVLLAIKDNQFELYYQPKIEIESGRPTGIEALLYWHHPRDGLLAPDYFLGRVAQSTQASRVSDWVINAACKQMQAWKKLIPGFNLPIAINLDIAHLQPDFFGNIALAMQECEVEPSSFQFEICESAVVNDLARAAAIFRELSDGGVSIILDGFGAGFCSLAALKALPIAEVKIDPRLMHSSGKQYNFLPAQTAFPGDTSIVYALMAMARAFNLHVLVNGVETQEQFDALKALGCDEYQGGFFSQPLPADDLLQRLQLTTALSCSA</sequence>
<dbReference type="Gene3D" id="3.20.20.450">
    <property type="entry name" value="EAL domain"/>
    <property type="match status" value="1"/>
</dbReference>
<evidence type="ECO:0000259" key="3">
    <source>
        <dbReference type="PROSITE" id="PS50883"/>
    </source>
</evidence>
<dbReference type="SMART" id="SM00448">
    <property type="entry name" value="REC"/>
    <property type="match status" value="1"/>
</dbReference>
<dbReference type="CDD" id="cd01948">
    <property type="entry name" value="EAL"/>
    <property type="match status" value="1"/>
</dbReference>
<feature type="modified residue" description="4-aspartylphosphate" evidence="1">
    <location>
        <position position="61"/>
    </location>
</feature>
<dbReference type="SUPFAM" id="SSF52172">
    <property type="entry name" value="CheY-like"/>
    <property type="match status" value="1"/>
</dbReference>
<gene>
    <name evidence="5" type="ORF">GCM10011613_18960</name>
</gene>
<dbReference type="InterPro" id="IPR043128">
    <property type="entry name" value="Rev_trsase/Diguanyl_cyclase"/>
</dbReference>
<dbReference type="InterPro" id="IPR052155">
    <property type="entry name" value="Biofilm_reg_signaling"/>
</dbReference>
<evidence type="ECO:0000313" key="6">
    <source>
        <dbReference type="Proteomes" id="UP000619761"/>
    </source>
</evidence>
<keyword evidence="6" id="KW-1185">Reference proteome</keyword>
<dbReference type="InterPro" id="IPR000160">
    <property type="entry name" value="GGDEF_dom"/>
</dbReference>